<dbReference type="SMART" id="SM00359">
    <property type="entry name" value="PUA"/>
    <property type="match status" value="1"/>
</dbReference>
<keyword evidence="5" id="KW-0547">Nucleotide-binding</keyword>
<dbReference type="PROSITE" id="PS00902">
    <property type="entry name" value="GLUTAMATE_5_KINASE"/>
    <property type="match status" value="1"/>
</dbReference>
<evidence type="ECO:0000256" key="6">
    <source>
        <dbReference type="ARBA" id="ARBA00022777"/>
    </source>
</evidence>
<keyword evidence="7" id="KW-0067">ATP-binding</keyword>
<evidence type="ECO:0000313" key="9">
    <source>
        <dbReference type="EMBL" id="CAB4567687.1"/>
    </source>
</evidence>
<dbReference type="InterPro" id="IPR036974">
    <property type="entry name" value="PUA_sf"/>
</dbReference>
<reference evidence="9" key="1">
    <citation type="submission" date="2020-05" db="EMBL/GenBank/DDBJ databases">
        <authorList>
            <person name="Chiriac C."/>
            <person name="Salcher M."/>
            <person name="Ghai R."/>
            <person name="Kavagutti S V."/>
        </authorList>
    </citation>
    <scope>NUCLEOTIDE SEQUENCE</scope>
</reference>
<keyword evidence="6" id="KW-0418">Kinase</keyword>
<dbReference type="HAMAP" id="MF_00456">
    <property type="entry name" value="ProB"/>
    <property type="match status" value="1"/>
</dbReference>
<dbReference type="InterPro" id="IPR002478">
    <property type="entry name" value="PUA"/>
</dbReference>
<dbReference type="SUPFAM" id="SSF53633">
    <property type="entry name" value="Carbamate kinase-like"/>
    <property type="match status" value="1"/>
</dbReference>
<keyword evidence="2" id="KW-0028">Amino-acid biosynthesis</keyword>
<evidence type="ECO:0000256" key="2">
    <source>
        <dbReference type="ARBA" id="ARBA00022605"/>
    </source>
</evidence>
<gene>
    <name evidence="9" type="ORF">UFOPK1493_02192</name>
</gene>
<dbReference type="EMBL" id="CAEZSR010000082">
    <property type="protein sequence ID" value="CAB4567687.1"/>
    <property type="molecule type" value="Genomic_DNA"/>
</dbReference>
<dbReference type="Pfam" id="PF01472">
    <property type="entry name" value="PUA"/>
    <property type="match status" value="1"/>
</dbReference>
<dbReference type="PRINTS" id="PR00474">
    <property type="entry name" value="GLU5KINASE"/>
</dbReference>
<dbReference type="InterPro" id="IPR001048">
    <property type="entry name" value="Asp/Glu/Uridylate_kinase"/>
</dbReference>
<evidence type="ECO:0000256" key="1">
    <source>
        <dbReference type="ARBA" id="ARBA00022490"/>
    </source>
</evidence>
<dbReference type="CDD" id="cd21157">
    <property type="entry name" value="PUA_G5K"/>
    <property type="match status" value="1"/>
</dbReference>
<proteinExistence type="inferred from homology"/>
<keyword evidence="1" id="KW-0963">Cytoplasm</keyword>
<evidence type="ECO:0000256" key="4">
    <source>
        <dbReference type="ARBA" id="ARBA00022679"/>
    </source>
</evidence>
<evidence type="ECO:0000256" key="7">
    <source>
        <dbReference type="ARBA" id="ARBA00022840"/>
    </source>
</evidence>
<evidence type="ECO:0000256" key="3">
    <source>
        <dbReference type="ARBA" id="ARBA00022650"/>
    </source>
</evidence>
<dbReference type="SUPFAM" id="SSF88697">
    <property type="entry name" value="PUA domain-like"/>
    <property type="match status" value="1"/>
</dbReference>
<dbReference type="InterPro" id="IPR019797">
    <property type="entry name" value="Glutamate_5-kinase_CS"/>
</dbReference>
<dbReference type="InterPro" id="IPR011529">
    <property type="entry name" value="Glu_5kinase"/>
</dbReference>
<dbReference type="PANTHER" id="PTHR43654:SF1">
    <property type="entry name" value="ISOPENTENYL PHOSPHATE KINASE"/>
    <property type="match status" value="1"/>
</dbReference>
<dbReference type="NCBIfam" id="TIGR01027">
    <property type="entry name" value="proB"/>
    <property type="match status" value="1"/>
</dbReference>
<dbReference type="Gene3D" id="2.30.130.10">
    <property type="entry name" value="PUA domain"/>
    <property type="match status" value="1"/>
</dbReference>
<evidence type="ECO:0000259" key="8">
    <source>
        <dbReference type="SMART" id="SM00359"/>
    </source>
</evidence>
<evidence type="ECO:0000256" key="5">
    <source>
        <dbReference type="ARBA" id="ARBA00022741"/>
    </source>
</evidence>
<dbReference type="PANTHER" id="PTHR43654">
    <property type="entry name" value="GLUTAMATE 5-KINASE"/>
    <property type="match status" value="1"/>
</dbReference>
<dbReference type="GO" id="GO:0005829">
    <property type="term" value="C:cytosol"/>
    <property type="evidence" value="ECO:0007669"/>
    <property type="project" value="TreeGrafter"/>
</dbReference>
<sequence length="361" mass="37988">MRIVVKIGTSSLTDELGVIDEAVIESLCAQVVQVRDLGHEVVLVSSGAVSAGVAALGLAARPTDTPTLQALSAAGQSRLMEVYNRHLGARGVVAAQVLLVPHDFVDRRQYLHARQTLVRLLELGCVPIINENDAIASDEIRYGDNDRIAALVSHNLAADLLVLLTDTAGLYTSDPRTDPSARLIARVQADDPLLSVSAGASGSNRGSGGMASKLAAARTASYSGVRAVIASSKRPDVLADAASDLEVGTTFMPNDRKLSARKLWIGFASLVEGTITVDDGAVHALVEWGRSLLPAGVVDVRGSFDEESIVEVCSTGGRVIARGMVLCDADTLRSIKGKRTGDLPSAIAHEVVHRDDLVLLH</sequence>
<organism evidence="9">
    <name type="scientific">freshwater metagenome</name>
    <dbReference type="NCBI Taxonomy" id="449393"/>
    <lineage>
        <taxon>unclassified sequences</taxon>
        <taxon>metagenomes</taxon>
        <taxon>ecological metagenomes</taxon>
    </lineage>
</organism>
<dbReference type="PIRSF" id="PIRSF000729">
    <property type="entry name" value="GK"/>
    <property type="match status" value="1"/>
</dbReference>
<feature type="domain" description="PUA" evidence="8">
    <location>
        <begin position="273"/>
        <end position="352"/>
    </location>
</feature>
<name>A0A6J6DUM6_9ZZZZ</name>
<dbReference type="InterPro" id="IPR041739">
    <property type="entry name" value="G5K_ProB"/>
</dbReference>
<dbReference type="GO" id="GO:0004349">
    <property type="term" value="F:glutamate 5-kinase activity"/>
    <property type="evidence" value="ECO:0007669"/>
    <property type="project" value="InterPro"/>
</dbReference>
<dbReference type="GO" id="GO:0005524">
    <property type="term" value="F:ATP binding"/>
    <property type="evidence" value="ECO:0007669"/>
    <property type="project" value="UniProtKB-KW"/>
</dbReference>
<dbReference type="GO" id="GO:0008652">
    <property type="term" value="P:amino acid biosynthetic process"/>
    <property type="evidence" value="ECO:0007669"/>
    <property type="project" value="UniProtKB-KW"/>
</dbReference>
<dbReference type="Gene3D" id="3.40.1160.10">
    <property type="entry name" value="Acetylglutamate kinase-like"/>
    <property type="match status" value="1"/>
</dbReference>
<dbReference type="InterPro" id="IPR015947">
    <property type="entry name" value="PUA-like_sf"/>
</dbReference>
<dbReference type="GO" id="GO:0003723">
    <property type="term" value="F:RNA binding"/>
    <property type="evidence" value="ECO:0007669"/>
    <property type="project" value="InterPro"/>
</dbReference>
<protein>
    <submittedName>
        <fullName evidence="9">Unannotated protein</fullName>
    </submittedName>
</protein>
<accession>A0A6J6DUM6</accession>
<dbReference type="InterPro" id="IPR005715">
    <property type="entry name" value="Glu_5kinase/COase_Synthase"/>
</dbReference>
<keyword evidence="3" id="KW-0641">Proline biosynthesis</keyword>
<dbReference type="AlphaFoldDB" id="A0A6J6DUM6"/>
<dbReference type="Pfam" id="PF00696">
    <property type="entry name" value="AA_kinase"/>
    <property type="match status" value="1"/>
</dbReference>
<dbReference type="FunFam" id="3.40.1160.10:FF:000018">
    <property type="entry name" value="Glutamate 5-kinase"/>
    <property type="match status" value="1"/>
</dbReference>
<dbReference type="PROSITE" id="PS50890">
    <property type="entry name" value="PUA"/>
    <property type="match status" value="1"/>
</dbReference>
<dbReference type="CDD" id="cd04242">
    <property type="entry name" value="AAK_G5K_ProB"/>
    <property type="match status" value="1"/>
</dbReference>
<keyword evidence="4" id="KW-0808">Transferase</keyword>
<dbReference type="InterPro" id="IPR036393">
    <property type="entry name" value="AceGlu_kinase-like_sf"/>
</dbReference>
<dbReference type="InterPro" id="IPR001057">
    <property type="entry name" value="Glu/AcGlu_kinase"/>
</dbReference>